<dbReference type="InParanoid" id="A7RVW4"/>
<name>A7RVW4_NEMVE</name>
<gene>
    <name evidence="1" type="ORF">NEMVEDRAFT_v1g95188</name>
</gene>
<evidence type="ECO:0000313" key="1">
    <source>
        <dbReference type="EMBL" id="EDO44460.1"/>
    </source>
</evidence>
<feature type="non-terminal residue" evidence="1">
    <location>
        <position position="1"/>
    </location>
</feature>
<keyword evidence="2" id="KW-1185">Reference proteome</keyword>
<evidence type="ECO:0000313" key="2">
    <source>
        <dbReference type="Proteomes" id="UP000001593"/>
    </source>
</evidence>
<dbReference type="EMBL" id="DS469544">
    <property type="protein sequence ID" value="EDO44460.1"/>
    <property type="molecule type" value="Genomic_DNA"/>
</dbReference>
<protein>
    <submittedName>
        <fullName evidence="1">Uncharacterized protein</fullName>
    </submittedName>
</protein>
<organism evidence="1 2">
    <name type="scientific">Nematostella vectensis</name>
    <name type="common">Starlet sea anemone</name>
    <dbReference type="NCBI Taxonomy" id="45351"/>
    <lineage>
        <taxon>Eukaryota</taxon>
        <taxon>Metazoa</taxon>
        <taxon>Cnidaria</taxon>
        <taxon>Anthozoa</taxon>
        <taxon>Hexacorallia</taxon>
        <taxon>Actiniaria</taxon>
        <taxon>Edwardsiidae</taxon>
        <taxon>Nematostella</taxon>
    </lineage>
</organism>
<proteinExistence type="predicted"/>
<dbReference type="Proteomes" id="UP000001593">
    <property type="component" value="Unassembled WGS sequence"/>
</dbReference>
<dbReference type="HOGENOM" id="CLU_3130256_0_0_1"/>
<dbReference type="AlphaFoldDB" id="A7RVW4"/>
<sequence>LSTPIPSTGYLHPLPLKVIYTHSLKRLSTPTPSRGYLHPHHLEVIYTRSL</sequence>
<accession>A7RVW4</accession>
<reference evidence="1 2" key="1">
    <citation type="journal article" date="2007" name="Science">
        <title>Sea anemone genome reveals ancestral eumetazoan gene repertoire and genomic organization.</title>
        <authorList>
            <person name="Putnam N.H."/>
            <person name="Srivastava M."/>
            <person name="Hellsten U."/>
            <person name="Dirks B."/>
            <person name="Chapman J."/>
            <person name="Salamov A."/>
            <person name="Terry A."/>
            <person name="Shapiro H."/>
            <person name="Lindquist E."/>
            <person name="Kapitonov V.V."/>
            <person name="Jurka J."/>
            <person name="Genikhovich G."/>
            <person name="Grigoriev I.V."/>
            <person name="Lucas S.M."/>
            <person name="Steele R.E."/>
            <person name="Finnerty J.R."/>
            <person name="Technau U."/>
            <person name="Martindale M.Q."/>
            <person name="Rokhsar D.S."/>
        </authorList>
    </citation>
    <scope>NUCLEOTIDE SEQUENCE [LARGE SCALE GENOMIC DNA]</scope>
    <source>
        <strain evidence="2">CH2 X CH6</strain>
    </source>
</reference>